<dbReference type="GO" id="GO:0003735">
    <property type="term" value="F:structural constituent of ribosome"/>
    <property type="evidence" value="ECO:0007669"/>
    <property type="project" value="InterPro"/>
</dbReference>
<gene>
    <name evidence="7" type="primary">rpl-17</name>
    <name evidence="7" type="ORF">CTA1_7290</name>
</gene>
<accession>A0A4U6XB45</accession>
<dbReference type="NCBIfam" id="TIGR01038">
    <property type="entry name" value="uL22_arch_euk"/>
    <property type="match status" value="1"/>
</dbReference>
<dbReference type="FunFam" id="3.90.470.10:FF:000010">
    <property type="entry name" value="60S ribosomal protein L17"/>
    <property type="match status" value="1"/>
</dbReference>
<dbReference type="GO" id="GO:0002181">
    <property type="term" value="P:cytoplasmic translation"/>
    <property type="evidence" value="ECO:0007669"/>
    <property type="project" value="TreeGrafter"/>
</dbReference>
<evidence type="ECO:0000256" key="4">
    <source>
        <dbReference type="ARBA" id="ARBA00035207"/>
    </source>
</evidence>
<name>A0A4U6XB45_9PEZI</name>
<dbReference type="Proteomes" id="UP000310108">
    <property type="component" value="Unassembled WGS sequence"/>
</dbReference>
<reference evidence="7 8" key="1">
    <citation type="journal article" date="2019" name="PLoS ONE">
        <title>Comparative genome analysis indicates high evolutionary potential of pathogenicity genes in Colletotrichum tanaceti.</title>
        <authorList>
            <person name="Lelwala R.V."/>
            <person name="Korhonen P.K."/>
            <person name="Young N.D."/>
            <person name="Scott J.B."/>
            <person name="Ades P.A."/>
            <person name="Gasser R.B."/>
            <person name="Taylor P.W.J."/>
        </authorList>
    </citation>
    <scope>NUCLEOTIDE SEQUENCE [LARGE SCALE GENOMIC DNA]</scope>
    <source>
        <strain evidence="7">BRIP57314</strain>
    </source>
</reference>
<dbReference type="PANTHER" id="PTHR11593">
    <property type="entry name" value="60S RIBOSOMAL PROTEIN L17"/>
    <property type="match status" value="1"/>
</dbReference>
<sequence>MVSCAPLPICLLAERRNLYELPKAIGVITDEIRPPLPPVSIGSHKRSAENTRRSFALQKTGESLSVFQVRYAAHEIAPAKSARARGAYLRVSFKNTRETAQAINGWKLQRAVTFLENVTEKKEAVPFRRYAGSIGRTAQGKAFGVSKARWPVKSAEFLLGLLKNAESNADAKGLDTGNLVVKHIQVNQAPKQRRRTYRAHGRINPYMSNPCHIELILTEGEEVVQKSDAVAGREEIRLNSRQRGARVRQAITAA</sequence>
<evidence type="ECO:0000256" key="6">
    <source>
        <dbReference type="RuleBase" id="RU004005"/>
    </source>
</evidence>
<dbReference type="Gene3D" id="3.90.470.10">
    <property type="entry name" value="Ribosomal protein L22/L17"/>
    <property type="match status" value="1"/>
</dbReference>
<dbReference type="AlphaFoldDB" id="A0A4U6XB45"/>
<dbReference type="Pfam" id="PF00237">
    <property type="entry name" value="Ribosomal_L22"/>
    <property type="match status" value="1"/>
</dbReference>
<dbReference type="PANTHER" id="PTHR11593:SF10">
    <property type="entry name" value="60S RIBOSOMAL PROTEIN L17"/>
    <property type="match status" value="1"/>
</dbReference>
<keyword evidence="8" id="KW-1185">Reference proteome</keyword>
<dbReference type="STRING" id="1306861.A0A4U6XB45"/>
<evidence type="ECO:0000256" key="5">
    <source>
        <dbReference type="ARBA" id="ARBA00035325"/>
    </source>
</evidence>
<keyword evidence="2 6" id="KW-0689">Ribosomal protein</keyword>
<dbReference type="InterPro" id="IPR036394">
    <property type="entry name" value="Ribosomal_uL22_sf"/>
</dbReference>
<protein>
    <recommendedName>
        <fullName evidence="4">Large ribosomal subunit protein uL22</fullName>
    </recommendedName>
    <alternativeName>
        <fullName evidence="5">60S ribosomal protein L17</fullName>
    </alternativeName>
</protein>
<evidence type="ECO:0000256" key="3">
    <source>
        <dbReference type="ARBA" id="ARBA00023274"/>
    </source>
</evidence>
<keyword evidence="3 6" id="KW-0687">Ribonucleoprotein</keyword>
<comment type="caution">
    <text evidence="7">The sequence shown here is derived from an EMBL/GenBank/DDBJ whole genome shotgun (WGS) entry which is preliminary data.</text>
</comment>
<proteinExistence type="inferred from homology"/>
<evidence type="ECO:0000256" key="1">
    <source>
        <dbReference type="ARBA" id="ARBA00009451"/>
    </source>
</evidence>
<organism evidence="7 8">
    <name type="scientific">Colletotrichum tanaceti</name>
    <dbReference type="NCBI Taxonomy" id="1306861"/>
    <lineage>
        <taxon>Eukaryota</taxon>
        <taxon>Fungi</taxon>
        <taxon>Dikarya</taxon>
        <taxon>Ascomycota</taxon>
        <taxon>Pezizomycotina</taxon>
        <taxon>Sordariomycetes</taxon>
        <taxon>Hypocreomycetidae</taxon>
        <taxon>Glomerellales</taxon>
        <taxon>Glomerellaceae</taxon>
        <taxon>Colletotrichum</taxon>
        <taxon>Colletotrichum destructivum species complex</taxon>
    </lineage>
</organism>
<evidence type="ECO:0000313" key="7">
    <source>
        <dbReference type="EMBL" id="TKW52483.1"/>
    </source>
</evidence>
<dbReference type="SUPFAM" id="SSF54843">
    <property type="entry name" value="Ribosomal protein L22"/>
    <property type="match status" value="1"/>
</dbReference>
<dbReference type="InterPro" id="IPR018260">
    <property type="entry name" value="Ribosomal_uL22_CS"/>
</dbReference>
<evidence type="ECO:0000256" key="2">
    <source>
        <dbReference type="ARBA" id="ARBA00022980"/>
    </source>
</evidence>
<dbReference type="GO" id="GO:0022625">
    <property type="term" value="C:cytosolic large ribosomal subunit"/>
    <property type="evidence" value="ECO:0007669"/>
    <property type="project" value="TreeGrafter"/>
</dbReference>
<evidence type="ECO:0000313" key="8">
    <source>
        <dbReference type="Proteomes" id="UP000310108"/>
    </source>
</evidence>
<dbReference type="CDD" id="cd00336">
    <property type="entry name" value="Ribosomal_L22"/>
    <property type="match status" value="1"/>
</dbReference>
<dbReference type="PROSITE" id="PS00464">
    <property type="entry name" value="RIBOSOMAL_L22"/>
    <property type="match status" value="1"/>
</dbReference>
<dbReference type="InterPro" id="IPR005721">
    <property type="entry name" value="Ribosomal_uL22_euk/arc"/>
</dbReference>
<dbReference type="EMBL" id="PJEX01000236">
    <property type="protein sequence ID" value="TKW52483.1"/>
    <property type="molecule type" value="Genomic_DNA"/>
</dbReference>
<comment type="similarity">
    <text evidence="1 6">Belongs to the universal ribosomal protein uL22 family.</text>
</comment>
<dbReference type="InterPro" id="IPR001063">
    <property type="entry name" value="Ribosomal_uL22"/>
</dbReference>